<dbReference type="Pfam" id="PF00010">
    <property type="entry name" value="HLH"/>
    <property type="match status" value="1"/>
</dbReference>
<dbReference type="GO" id="GO:0003700">
    <property type="term" value="F:DNA-binding transcription factor activity"/>
    <property type="evidence" value="ECO:0007669"/>
    <property type="project" value="InterPro"/>
</dbReference>
<keyword evidence="7" id="KW-1185">Reference proteome</keyword>
<protein>
    <recommendedName>
        <fullName evidence="5">BHLH domain-containing protein</fullName>
    </recommendedName>
</protein>
<evidence type="ECO:0000313" key="7">
    <source>
        <dbReference type="Proteomes" id="UP000886520"/>
    </source>
</evidence>
<dbReference type="SMART" id="SM00353">
    <property type="entry name" value="HLH"/>
    <property type="match status" value="1"/>
</dbReference>
<dbReference type="SUPFAM" id="SSF47459">
    <property type="entry name" value="HLH, helix-loop-helix DNA-binding domain"/>
    <property type="match status" value="1"/>
</dbReference>
<evidence type="ECO:0000256" key="3">
    <source>
        <dbReference type="SAM" id="Coils"/>
    </source>
</evidence>
<reference evidence="6" key="1">
    <citation type="submission" date="2021-01" db="EMBL/GenBank/DDBJ databases">
        <title>Adiantum capillus-veneris genome.</title>
        <authorList>
            <person name="Fang Y."/>
            <person name="Liao Q."/>
        </authorList>
    </citation>
    <scope>NUCLEOTIDE SEQUENCE</scope>
    <source>
        <strain evidence="6">H3</strain>
        <tissue evidence="6">Leaf</tissue>
    </source>
</reference>
<evidence type="ECO:0000256" key="1">
    <source>
        <dbReference type="ARBA" id="ARBA00023015"/>
    </source>
</evidence>
<dbReference type="InterPro" id="IPR011598">
    <property type="entry name" value="bHLH_dom"/>
</dbReference>
<dbReference type="PANTHER" id="PTHR46133:SF15">
    <property type="entry name" value="BHLH TRANSCRIPTION FACTOR"/>
    <property type="match status" value="1"/>
</dbReference>
<evidence type="ECO:0000256" key="4">
    <source>
        <dbReference type="SAM" id="MobiDB-lite"/>
    </source>
</evidence>
<dbReference type="InterPro" id="IPR044818">
    <property type="entry name" value="ILR3-like"/>
</dbReference>
<organism evidence="6 7">
    <name type="scientific">Adiantum capillus-veneris</name>
    <name type="common">Maidenhair fern</name>
    <dbReference type="NCBI Taxonomy" id="13818"/>
    <lineage>
        <taxon>Eukaryota</taxon>
        <taxon>Viridiplantae</taxon>
        <taxon>Streptophyta</taxon>
        <taxon>Embryophyta</taxon>
        <taxon>Tracheophyta</taxon>
        <taxon>Polypodiopsida</taxon>
        <taxon>Polypodiidae</taxon>
        <taxon>Polypodiales</taxon>
        <taxon>Pteridineae</taxon>
        <taxon>Pteridaceae</taxon>
        <taxon>Vittarioideae</taxon>
        <taxon>Adiantum</taxon>
    </lineage>
</organism>
<comment type="caution">
    <text evidence="6">The sequence shown here is derived from an EMBL/GenBank/DDBJ whole genome shotgun (WGS) entry which is preliminary data.</text>
</comment>
<name>A0A9D4Z8C4_ADICA</name>
<keyword evidence="3" id="KW-0175">Coiled coil</keyword>
<evidence type="ECO:0000256" key="2">
    <source>
        <dbReference type="ARBA" id="ARBA00023163"/>
    </source>
</evidence>
<dbReference type="GO" id="GO:0046983">
    <property type="term" value="F:protein dimerization activity"/>
    <property type="evidence" value="ECO:0007669"/>
    <property type="project" value="InterPro"/>
</dbReference>
<dbReference type="Gene3D" id="4.10.280.10">
    <property type="entry name" value="Helix-loop-helix DNA-binding domain"/>
    <property type="match status" value="1"/>
</dbReference>
<dbReference type="PANTHER" id="PTHR46133">
    <property type="entry name" value="BHLH TRANSCRIPTION FACTOR"/>
    <property type="match status" value="1"/>
</dbReference>
<evidence type="ECO:0000313" key="6">
    <source>
        <dbReference type="EMBL" id="KAI5066008.1"/>
    </source>
</evidence>
<dbReference type="OrthoDB" id="515493at2759"/>
<dbReference type="AlphaFoldDB" id="A0A9D4Z8C4"/>
<accession>A0A9D4Z8C4</accession>
<dbReference type="GO" id="GO:0006879">
    <property type="term" value="P:intracellular iron ion homeostasis"/>
    <property type="evidence" value="ECO:0007669"/>
    <property type="project" value="InterPro"/>
</dbReference>
<keyword evidence="2" id="KW-0804">Transcription</keyword>
<dbReference type="Proteomes" id="UP000886520">
    <property type="component" value="Chromosome 18"/>
</dbReference>
<dbReference type="InterPro" id="IPR036638">
    <property type="entry name" value="HLH_DNA-bd_sf"/>
</dbReference>
<evidence type="ECO:0000259" key="5">
    <source>
        <dbReference type="PROSITE" id="PS50888"/>
    </source>
</evidence>
<sequence>MSSPASGWISFWEQNLLGDQQHPDFEWSDPGLEDAAIKGDSFNIQCSSISCSTENENSKGDSFHQDSKKRPRDDGSSGVQGKACREKMRRDRMNDRFVELSAVLEPDKPPKTDKASILRDAARIISQLRAESRHYKETNSQLHDTIKELKAEKNELREEKLSLKAEKERLQKRLKAAHVMPGYTAQSALPIHGVGAVSLPTSSVNHNFYANAAGAPPGYAHHQNNTAILSKPPLYSDMPFSGTMSQWIPPEVADVSKDHVLRPPVA</sequence>
<proteinExistence type="predicted"/>
<dbReference type="EMBL" id="JABFUD020000018">
    <property type="protein sequence ID" value="KAI5066008.1"/>
    <property type="molecule type" value="Genomic_DNA"/>
</dbReference>
<feature type="coiled-coil region" evidence="3">
    <location>
        <begin position="132"/>
        <end position="173"/>
    </location>
</feature>
<dbReference type="PROSITE" id="PS50888">
    <property type="entry name" value="BHLH"/>
    <property type="match status" value="1"/>
</dbReference>
<feature type="region of interest" description="Disordered" evidence="4">
    <location>
        <begin position="51"/>
        <end position="91"/>
    </location>
</feature>
<keyword evidence="1" id="KW-0805">Transcription regulation</keyword>
<gene>
    <name evidence="6" type="ORF">GOP47_0018632</name>
</gene>
<feature type="domain" description="BHLH" evidence="5">
    <location>
        <begin position="77"/>
        <end position="128"/>
    </location>
</feature>
<dbReference type="CDD" id="cd11446">
    <property type="entry name" value="bHLH_AtILR3_like"/>
    <property type="match status" value="1"/>
</dbReference>
<feature type="compositionally biased region" description="Basic and acidic residues" evidence="4">
    <location>
        <begin position="56"/>
        <end position="75"/>
    </location>
</feature>